<sequence length="202" mass="22645">MQEEAVKKQPPLPLSRALLPVRLLVHRMARHFDWPSGNWAAAVVLRFRRHPLLACWAAIGGSHRYPTEAQVPDPERLWVSPRRPPTARRRQGVLGAAVGTRCVATRFAAQVAWAPDTQPWLWLAGANFVPGTHASSHAISWICRWLEVRRPSGSDCAEWTLQLINEANTGCSARLKMVLGWRQQNVERVAGLKDLNCGVDRT</sequence>
<evidence type="ECO:0000313" key="2">
    <source>
        <dbReference type="EMBL" id="PWI70992.1"/>
    </source>
</evidence>
<evidence type="ECO:0000313" key="4">
    <source>
        <dbReference type="Proteomes" id="UP001287286"/>
    </source>
</evidence>
<reference evidence="1 4" key="4">
    <citation type="journal article" date="2024" name="Microbiol. Resour. Announc.">
        <title>Genome annotations for the ascomycete fungi Trichoderma harzianum, Trichoderma aggressivum, and Purpureocillium lilacinum.</title>
        <authorList>
            <person name="Beijen E.P.W."/>
            <person name="Ohm R.A."/>
        </authorList>
    </citation>
    <scope>NUCLEOTIDE SEQUENCE [LARGE SCALE GENOMIC DNA]</scope>
    <source>
        <strain evidence="1 4">CBS 150709</strain>
    </source>
</reference>
<evidence type="ECO:0000313" key="3">
    <source>
        <dbReference type="Proteomes" id="UP000245956"/>
    </source>
</evidence>
<dbReference type="AlphaFoldDB" id="A0A2U3E942"/>
<name>A0A2U3E942_PURLI</name>
<accession>A0A2U3E942</accession>
<reference evidence="2" key="1">
    <citation type="submission" date="2015-05" db="EMBL/GenBank/DDBJ databases">
        <authorList>
            <person name="Wang D.B."/>
            <person name="Wang M."/>
        </authorList>
    </citation>
    <scope>NUCLEOTIDE SEQUENCE</scope>
    <source>
        <strain evidence="2">36-1</strain>
    </source>
</reference>
<comment type="caution">
    <text evidence="2">The sequence shown here is derived from an EMBL/GenBank/DDBJ whole genome shotgun (WGS) entry which is preliminary data.</text>
</comment>
<dbReference type="EMBL" id="JAWRVI010000025">
    <property type="protein sequence ID" value="KAK4088336.1"/>
    <property type="molecule type" value="Genomic_DNA"/>
</dbReference>
<organism evidence="2 3">
    <name type="scientific">Purpureocillium lilacinum</name>
    <name type="common">Paecilomyces lilacinus</name>
    <dbReference type="NCBI Taxonomy" id="33203"/>
    <lineage>
        <taxon>Eukaryota</taxon>
        <taxon>Fungi</taxon>
        <taxon>Dikarya</taxon>
        <taxon>Ascomycota</taxon>
        <taxon>Pezizomycotina</taxon>
        <taxon>Sordariomycetes</taxon>
        <taxon>Hypocreomycetidae</taxon>
        <taxon>Hypocreales</taxon>
        <taxon>Ophiocordycipitaceae</taxon>
        <taxon>Purpureocillium</taxon>
    </lineage>
</organism>
<evidence type="ECO:0000313" key="1">
    <source>
        <dbReference type="EMBL" id="KAK4088336.1"/>
    </source>
</evidence>
<dbReference type="EMBL" id="LCWV01000008">
    <property type="protein sequence ID" value="PWI70992.1"/>
    <property type="molecule type" value="Genomic_DNA"/>
</dbReference>
<protein>
    <submittedName>
        <fullName evidence="2">Uncharacterized protein</fullName>
    </submittedName>
</protein>
<reference evidence="1" key="3">
    <citation type="submission" date="2023-11" db="EMBL/GenBank/DDBJ databases">
        <authorList>
            <person name="Beijen E."/>
            <person name="Ohm R.A."/>
        </authorList>
    </citation>
    <scope>NUCLEOTIDE SEQUENCE</scope>
    <source>
        <strain evidence="1">CBS 150709</strain>
    </source>
</reference>
<dbReference type="Proteomes" id="UP000245956">
    <property type="component" value="Unassembled WGS sequence"/>
</dbReference>
<dbReference type="Proteomes" id="UP001287286">
    <property type="component" value="Unassembled WGS sequence"/>
</dbReference>
<proteinExistence type="predicted"/>
<gene>
    <name evidence="2" type="ORF">PCL_12360</name>
    <name evidence="1" type="ORF">Purlil1_7215</name>
</gene>
<reference evidence="2 3" key="2">
    <citation type="journal article" date="2016" name="Front. Microbiol.">
        <title>Genome and transcriptome sequences reveal the specific parasitism of the nematophagous Purpureocillium lilacinum 36-1.</title>
        <authorList>
            <person name="Xie J."/>
            <person name="Li S."/>
            <person name="Mo C."/>
            <person name="Xiao X."/>
            <person name="Peng D."/>
            <person name="Wang G."/>
            <person name="Xiao Y."/>
        </authorList>
    </citation>
    <scope>NUCLEOTIDE SEQUENCE [LARGE SCALE GENOMIC DNA]</scope>
    <source>
        <strain evidence="2 3">36-1</strain>
    </source>
</reference>
<keyword evidence="4" id="KW-1185">Reference proteome</keyword>